<dbReference type="InterPro" id="IPR008313">
    <property type="entry name" value="GH125"/>
</dbReference>
<dbReference type="InterPro" id="IPR008928">
    <property type="entry name" value="6-hairpin_glycosidase_sf"/>
</dbReference>
<gene>
    <name evidence="1" type="ORF">S06H3_05605</name>
</gene>
<dbReference type="Gene3D" id="1.50.10.10">
    <property type="match status" value="1"/>
</dbReference>
<proteinExistence type="predicted"/>
<dbReference type="GO" id="GO:0005975">
    <property type="term" value="P:carbohydrate metabolic process"/>
    <property type="evidence" value="ECO:0007669"/>
    <property type="project" value="InterPro"/>
</dbReference>
<dbReference type="SUPFAM" id="SSF48208">
    <property type="entry name" value="Six-hairpin glycosidases"/>
    <property type="match status" value="1"/>
</dbReference>
<feature type="non-terminal residue" evidence="1">
    <location>
        <position position="66"/>
    </location>
</feature>
<protein>
    <submittedName>
        <fullName evidence="1">Uncharacterized protein</fullName>
    </submittedName>
</protein>
<dbReference type="InterPro" id="IPR012341">
    <property type="entry name" value="6hp_glycosidase-like_sf"/>
</dbReference>
<dbReference type="Pfam" id="PF06824">
    <property type="entry name" value="Glyco_hydro_125"/>
    <property type="match status" value="1"/>
</dbReference>
<organism evidence="1">
    <name type="scientific">marine sediment metagenome</name>
    <dbReference type="NCBI Taxonomy" id="412755"/>
    <lineage>
        <taxon>unclassified sequences</taxon>
        <taxon>metagenomes</taxon>
        <taxon>ecological metagenomes</taxon>
    </lineage>
</organism>
<reference evidence="1" key="1">
    <citation type="journal article" date="2014" name="Front. Microbiol.">
        <title>High frequency of phylogenetically diverse reductive dehalogenase-homologous genes in deep subseafloor sedimentary metagenomes.</title>
        <authorList>
            <person name="Kawai M."/>
            <person name="Futagami T."/>
            <person name="Toyoda A."/>
            <person name="Takaki Y."/>
            <person name="Nishi S."/>
            <person name="Hori S."/>
            <person name="Arai W."/>
            <person name="Tsubouchi T."/>
            <person name="Morono Y."/>
            <person name="Uchiyama I."/>
            <person name="Ito T."/>
            <person name="Fujiyama A."/>
            <person name="Inagaki F."/>
            <person name="Takami H."/>
        </authorList>
    </citation>
    <scope>NUCLEOTIDE SEQUENCE</scope>
    <source>
        <strain evidence="1">Expedition CK06-06</strain>
    </source>
</reference>
<dbReference type="AlphaFoldDB" id="X1J7G6"/>
<name>X1J7G6_9ZZZZ</name>
<comment type="caution">
    <text evidence="1">The sequence shown here is derived from an EMBL/GenBank/DDBJ whole genome shotgun (WGS) entry which is preliminary data.</text>
</comment>
<evidence type="ECO:0000313" key="1">
    <source>
        <dbReference type="EMBL" id="GAH89912.1"/>
    </source>
</evidence>
<sequence length="66" mass="7588">MFAWSIDVKGNFIIADNPPGSLLLLPYYGFCDYNDKLYLNTAKWINSDLNPYHFKGRFEGNGNEHA</sequence>
<accession>X1J7G6</accession>
<dbReference type="EMBL" id="BARV01002093">
    <property type="protein sequence ID" value="GAH89912.1"/>
    <property type="molecule type" value="Genomic_DNA"/>
</dbReference>